<evidence type="ECO:0000313" key="4">
    <source>
        <dbReference type="Proteomes" id="UP000745764"/>
    </source>
</evidence>
<feature type="region of interest" description="Disordered" evidence="1">
    <location>
        <begin position="1040"/>
        <end position="1068"/>
    </location>
</feature>
<dbReference type="Proteomes" id="UP000745764">
    <property type="component" value="Unassembled WGS sequence"/>
</dbReference>
<keyword evidence="2" id="KW-0812">Transmembrane</keyword>
<feature type="region of interest" description="Disordered" evidence="1">
    <location>
        <begin position="1"/>
        <end position="24"/>
    </location>
</feature>
<evidence type="ECO:0000313" key="3">
    <source>
        <dbReference type="EMBL" id="CAD0114041.1"/>
    </source>
</evidence>
<feature type="transmembrane region" description="Helical" evidence="2">
    <location>
        <begin position="341"/>
        <end position="359"/>
    </location>
</feature>
<feature type="non-terminal residue" evidence="3">
    <location>
        <position position="1068"/>
    </location>
</feature>
<reference evidence="3" key="1">
    <citation type="submission" date="2020-06" db="EMBL/GenBank/DDBJ databases">
        <authorList>
            <person name="Onetto C."/>
        </authorList>
    </citation>
    <scope>NUCLEOTIDE SEQUENCE</scope>
</reference>
<feature type="non-terminal residue" evidence="3">
    <location>
        <position position="1"/>
    </location>
</feature>
<feature type="compositionally biased region" description="Low complexity" evidence="1">
    <location>
        <begin position="10"/>
        <end position="23"/>
    </location>
</feature>
<sequence length="1068" mass="117923">GGGWWSKGPSYNSSILSKGSSNSTKECDSRSMFFVKSGKAPQLEAHLCQTQYYSADVPVTVVLNQSSTQIIIDREEYSRNRQPLDPSKYNTLQLEDAFLSPSWSTKFATSSQAHYAGPLLAIAAGPGYNNDPEEILESTDVVQRASEMHQQFFGEMVLLELENRLDQSIEAASGLITTTEQRVIVNIGVGITLGALLLLTTCGIVAVTYYSNLSRRSLNLHQDPGQIAVAASLVVGDTNAKSAFAGSGQLSKEALSQRLASFRFSMYRGSLFAAPEDCASRSENPIPAILRTWMCPPLLVFLFVLLACIATFFQISRTSGIHQAPFVYEFKTQIFNTAAKLAPYSILPTLLAVGVKLWIAAVGDTLKRFQPYITMAEAPTLLTDSVLVEYLNTPTALVSLKAFRHSHWILALAGLGALATEFFTVSISALWDLETKNLDRSISITHQFEIRQVPRIDEYILPYHAPAYADVQRYYVLSSIYSSSLQSWLYSATLELTHQAPTPPWSKDAWSFLPLDTRNLSYNDALIKDISATALIQARNATLETLAVRARLDCKPETFVANTSSWVEKIDFKNRTMWNSTNKPPNLDHGYILRGPANMGSGSEYLTCCGNTTNGTSGTAAVGYWSNLDYSSSSINTEKETWSYEQMSMTSKWIVGRPLDTLYQPYPNNTNNPARWIWLEEPQIAAITCTTIIEKANASIDVSTDTGVVYDYRILDTPVNATEAWLDKYLSHNTSVDYSGDMTYIGTNGVADLISWGYIFLDSVMNSGRAEDVSTTQWEPNKPENLEDRAFNFRIRGLNADFMSYSMLQLANNSKEALLDTDTLISLANKTFGVFFKHFASENVTSSLGGNVYQPIGAKLPWSLGFVTNNTMYATASDVPAAYQGALGVENSTASTPRSTSAILHVPVEQLVMSPTAVILCLSLLAFLILAITVIFTANRNTIKKLPRDVDTLASTLAFVYGSEKLLDWVQTRSEKQKPWYKGWTFRDSQAGATKQRAMMGSFKNADGAQLWGIELCEEDDYVDEGVSASRSDSIKLESLEVKQANGDGSEEHVRFLGERRDESGEGT</sequence>
<evidence type="ECO:0000256" key="1">
    <source>
        <dbReference type="SAM" id="MobiDB-lite"/>
    </source>
</evidence>
<dbReference type="AlphaFoldDB" id="A0A9N8KUX5"/>
<gene>
    <name evidence="3" type="ORF">AWRI4620_LOCUS8296</name>
</gene>
<comment type="caution">
    <text evidence="3">The sequence shown here is derived from an EMBL/GenBank/DDBJ whole genome shotgun (WGS) entry which is preliminary data.</text>
</comment>
<dbReference type="PANTHER" id="PTHR37544">
    <property type="entry name" value="SPRAY-RELATED"/>
    <property type="match status" value="1"/>
</dbReference>
<keyword evidence="4" id="KW-1185">Reference proteome</keyword>
<feature type="compositionally biased region" description="Basic and acidic residues" evidence="1">
    <location>
        <begin position="1050"/>
        <end position="1068"/>
    </location>
</feature>
<proteinExistence type="predicted"/>
<feature type="transmembrane region" description="Helical" evidence="2">
    <location>
        <begin position="917"/>
        <end position="938"/>
    </location>
</feature>
<feature type="transmembrane region" description="Helical" evidence="2">
    <location>
        <begin position="298"/>
        <end position="316"/>
    </location>
</feature>
<feature type="transmembrane region" description="Helical" evidence="2">
    <location>
        <begin position="408"/>
        <end position="431"/>
    </location>
</feature>
<dbReference type="PANTHER" id="PTHR37544:SF3">
    <property type="entry name" value="SPRAY"/>
    <property type="match status" value="1"/>
</dbReference>
<protein>
    <submittedName>
        <fullName evidence="3">Uncharacterized protein</fullName>
    </submittedName>
</protein>
<keyword evidence="2" id="KW-0472">Membrane</keyword>
<dbReference type="Pfam" id="PF11915">
    <property type="entry name" value="DUF3433"/>
    <property type="match status" value="1"/>
</dbReference>
<evidence type="ECO:0000256" key="2">
    <source>
        <dbReference type="SAM" id="Phobius"/>
    </source>
</evidence>
<dbReference type="EMBL" id="CAINUL010000016">
    <property type="protein sequence ID" value="CAD0114041.1"/>
    <property type="molecule type" value="Genomic_DNA"/>
</dbReference>
<organism evidence="3 4">
    <name type="scientific">Aureobasidium uvarum</name>
    <dbReference type="NCBI Taxonomy" id="2773716"/>
    <lineage>
        <taxon>Eukaryota</taxon>
        <taxon>Fungi</taxon>
        <taxon>Dikarya</taxon>
        <taxon>Ascomycota</taxon>
        <taxon>Pezizomycotina</taxon>
        <taxon>Dothideomycetes</taxon>
        <taxon>Dothideomycetidae</taxon>
        <taxon>Dothideales</taxon>
        <taxon>Saccotheciaceae</taxon>
        <taxon>Aureobasidium</taxon>
    </lineage>
</organism>
<name>A0A9N8KUX5_9PEZI</name>
<keyword evidence="2" id="KW-1133">Transmembrane helix</keyword>
<feature type="transmembrane region" description="Helical" evidence="2">
    <location>
        <begin position="183"/>
        <end position="210"/>
    </location>
</feature>
<accession>A0A9N8KUX5</accession>
<dbReference type="InterPro" id="IPR021840">
    <property type="entry name" value="DUF3433"/>
</dbReference>
<dbReference type="OrthoDB" id="3248909at2759"/>